<keyword evidence="3" id="KW-0238">DNA-binding</keyword>
<dbReference type="AlphaFoldDB" id="A0AB39UST7"/>
<dbReference type="PANTHER" id="PTHR30126">
    <property type="entry name" value="HTH-TYPE TRANSCRIPTIONAL REGULATOR"/>
    <property type="match status" value="1"/>
</dbReference>
<protein>
    <submittedName>
        <fullName evidence="6">LysR family transcriptional regulator</fullName>
    </submittedName>
</protein>
<feature type="domain" description="HTH lysR-type" evidence="5">
    <location>
        <begin position="1"/>
        <end position="61"/>
    </location>
</feature>
<dbReference type="InterPro" id="IPR005119">
    <property type="entry name" value="LysR_subst-bd"/>
</dbReference>
<proteinExistence type="inferred from homology"/>
<sequence length="309" mass="34052">MPKATLEQWRMLRAVVEHGGFAQAAAVVHKSQSTIHHAVHKLEDLLGVQLLEVEGRKAKLTPAGETLLRRSHLLLSQAQQLEELARSLAAGVEPVIRLAVDVIYPHEKLYDMLARFSEAYPQTRIELFEVVLSGGEEMLQSGKADLVVSHFLPPDKMGTPVAQVEFIPVVSRTHPLASAPQPLPAAELARYRQVVMRDSGLTRKRDSGWLGAEQRWTVTHLSTSLYIVKRGLAFARLPRSWIQAELDSGELVPLRLEEGGNTLITLYLAYANRDTAGPATRFLGQLIRDAAGTAPDAIAPHAEKDNHAD</sequence>
<keyword evidence="2" id="KW-0805">Transcription regulation</keyword>
<name>A0AB39UST7_9GAMM</name>
<accession>A0AB39UST7</accession>
<reference evidence="6" key="1">
    <citation type="submission" date="2024-05" db="EMBL/GenBank/DDBJ databases">
        <title>Genome sequencing of novel strain.</title>
        <authorList>
            <person name="Ganbat D."/>
            <person name="Ganbat S."/>
            <person name="Lee S.-J."/>
        </authorList>
    </citation>
    <scope>NUCLEOTIDE SEQUENCE</scope>
    <source>
        <strain evidence="6">SMD15-11</strain>
    </source>
</reference>
<dbReference type="InterPro" id="IPR036388">
    <property type="entry name" value="WH-like_DNA-bd_sf"/>
</dbReference>
<dbReference type="GO" id="GO:0003700">
    <property type="term" value="F:DNA-binding transcription factor activity"/>
    <property type="evidence" value="ECO:0007669"/>
    <property type="project" value="InterPro"/>
</dbReference>
<dbReference type="SUPFAM" id="SSF46785">
    <property type="entry name" value="Winged helix' DNA-binding domain"/>
    <property type="match status" value="1"/>
</dbReference>
<dbReference type="KEGG" id="tcd:AAIA72_09700"/>
<evidence type="ECO:0000256" key="4">
    <source>
        <dbReference type="ARBA" id="ARBA00023163"/>
    </source>
</evidence>
<dbReference type="EMBL" id="CP154858">
    <property type="protein sequence ID" value="XDT71082.1"/>
    <property type="molecule type" value="Genomic_DNA"/>
</dbReference>
<dbReference type="InterPro" id="IPR000847">
    <property type="entry name" value="LysR_HTH_N"/>
</dbReference>
<organism evidence="6">
    <name type="scientific">Thermohahella caldifontis</name>
    <dbReference type="NCBI Taxonomy" id="3142973"/>
    <lineage>
        <taxon>Bacteria</taxon>
        <taxon>Pseudomonadati</taxon>
        <taxon>Pseudomonadota</taxon>
        <taxon>Gammaproteobacteria</taxon>
        <taxon>Oceanospirillales</taxon>
        <taxon>Hahellaceae</taxon>
        <taxon>Thermohahella</taxon>
    </lineage>
</organism>
<dbReference type="Pfam" id="PF03466">
    <property type="entry name" value="LysR_substrate"/>
    <property type="match status" value="1"/>
</dbReference>
<dbReference type="RefSeq" id="WP_369600121.1">
    <property type="nucleotide sequence ID" value="NZ_CP154858.1"/>
</dbReference>
<dbReference type="GO" id="GO:0000976">
    <property type="term" value="F:transcription cis-regulatory region binding"/>
    <property type="evidence" value="ECO:0007669"/>
    <property type="project" value="TreeGrafter"/>
</dbReference>
<gene>
    <name evidence="6" type="ORF">AAIA72_09700</name>
</gene>
<dbReference type="Gene3D" id="3.40.190.290">
    <property type="match status" value="1"/>
</dbReference>
<dbReference type="PROSITE" id="PS50931">
    <property type="entry name" value="HTH_LYSR"/>
    <property type="match status" value="1"/>
</dbReference>
<dbReference type="SUPFAM" id="SSF53850">
    <property type="entry name" value="Periplasmic binding protein-like II"/>
    <property type="match status" value="1"/>
</dbReference>
<dbReference type="InterPro" id="IPR036390">
    <property type="entry name" value="WH_DNA-bd_sf"/>
</dbReference>
<evidence type="ECO:0000256" key="3">
    <source>
        <dbReference type="ARBA" id="ARBA00023125"/>
    </source>
</evidence>
<dbReference type="Pfam" id="PF00126">
    <property type="entry name" value="HTH_1"/>
    <property type="match status" value="1"/>
</dbReference>
<dbReference type="PANTHER" id="PTHR30126:SF88">
    <property type="entry name" value="TRANSCRIPTIONAL REGULATOR-RELATED"/>
    <property type="match status" value="1"/>
</dbReference>
<keyword evidence="4" id="KW-0804">Transcription</keyword>
<evidence type="ECO:0000259" key="5">
    <source>
        <dbReference type="PROSITE" id="PS50931"/>
    </source>
</evidence>
<evidence type="ECO:0000256" key="2">
    <source>
        <dbReference type="ARBA" id="ARBA00023015"/>
    </source>
</evidence>
<evidence type="ECO:0000313" key="6">
    <source>
        <dbReference type="EMBL" id="XDT71082.1"/>
    </source>
</evidence>
<evidence type="ECO:0000256" key="1">
    <source>
        <dbReference type="ARBA" id="ARBA00009437"/>
    </source>
</evidence>
<comment type="similarity">
    <text evidence="1">Belongs to the LysR transcriptional regulatory family.</text>
</comment>
<dbReference type="Gene3D" id="1.10.10.10">
    <property type="entry name" value="Winged helix-like DNA-binding domain superfamily/Winged helix DNA-binding domain"/>
    <property type="match status" value="1"/>
</dbReference>